<feature type="compositionally biased region" description="Gly residues" evidence="6">
    <location>
        <begin position="42"/>
        <end position="52"/>
    </location>
</feature>
<protein>
    <submittedName>
        <fullName evidence="7">Uncharacterized protein</fullName>
    </submittedName>
</protein>
<dbReference type="PANTHER" id="PTHR12968">
    <property type="entry name" value="B9 DOMAIN-CONTAINING"/>
    <property type="match status" value="1"/>
</dbReference>
<dbReference type="OrthoDB" id="184109at2759"/>
<dbReference type="Pfam" id="PF07162">
    <property type="entry name" value="B9-C2"/>
    <property type="match status" value="1"/>
</dbReference>
<keyword evidence="4" id="KW-0206">Cytoskeleton</keyword>
<reference evidence="7 8" key="1">
    <citation type="submission" date="2014-11" db="EMBL/GenBank/DDBJ databases">
        <authorList>
            <person name="Zhu J."/>
            <person name="Qi W."/>
            <person name="Song R."/>
        </authorList>
    </citation>
    <scope>NUCLEOTIDE SEQUENCE [LARGE SCALE GENOMIC DNA]</scope>
</reference>
<gene>
    <name evidence="7" type="ORF">Vbra_16385</name>
</gene>
<name>A0A0G4FVW1_VITBC</name>
<dbReference type="InterPro" id="IPR010796">
    <property type="entry name" value="C2_B9-type_dom"/>
</dbReference>
<evidence type="ECO:0000256" key="3">
    <source>
        <dbReference type="ARBA" id="ARBA00022794"/>
    </source>
</evidence>
<dbReference type="AlphaFoldDB" id="A0A0G4FVW1"/>
<keyword evidence="3" id="KW-0970">Cilium biogenesis/degradation</keyword>
<comment type="subcellular location">
    <subcellularLocation>
        <location evidence="1">Cytoplasm</location>
        <location evidence="1">Cytoskeleton</location>
        <location evidence="1">Cilium basal body</location>
    </subcellularLocation>
</comment>
<evidence type="ECO:0000313" key="7">
    <source>
        <dbReference type="EMBL" id="CEM19320.1"/>
    </source>
</evidence>
<organism evidence="7 8">
    <name type="scientific">Vitrella brassicaformis (strain CCMP3155)</name>
    <dbReference type="NCBI Taxonomy" id="1169540"/>
    <lineage>
        <taxon>Eukaryota</taxon>
        <taxon>Sar</taxon>
        <taxon>Alveolata</taxon>
        <taxon>Colpodellida</taxon>
        <taxon>Vitrellaceae</taxon>
        <taxon>Vitrella</taxon>
    </lineage>
</organism>
<dbReference type="STRING" id="1169540.A0A0G4FVW1"/>
<keyword evidence="2" id="KW-0963">Cytoplasm</keyword>
<evidence type="ECO:0000256" key="2">
    <source>
        <dbReference type="ARBA" id="ARBA00022490"/>
    </source>
</evidence>
<dbReference type="InParanoid" id="A0A0G4FVW1"/>
<evidence type="ECO:0000256" key="5">
    <source>
        <dbReference type="ARBA" id="ARBA00023273"/>
    </source>
</evidence>
<feature type="region of interest" description="Disordered" evidence="6">
    <location>
        <begin position="613"/>
        <end position="656"/>
    </location>
</feature>
<evidence type="ECO:0000256" key="4">
    <source>
        <dbReference type="ARBA" id="ARBA00023212"/>
    </source>
</evidence>
<evidence type="ECO:0000256" key="6">
    <source>
        <dbReference type="SAM" id="MobiDB-lite"/>
    </source>
</evidence>
<dbReference type="GO" id="GO:0060271">
    <property type="term" value="P:cilium assembly"/>
    <property type="evidence" value="ECO:0007669"/>
    <property type="project" value="TreeGrafter"/>
</dbReference>
<keyword evidence="5" id="KW-0966">Cell projection</keyword>
<proteinExistence type="predicted"/>
<accession>A0A0G4FVW1</accession>
<dbReference type="VEuPathDB" id="CryptoDB:Vbra_16385"/>
<evidence type="ECO:0000313" key="8">
    <source>
        <dbReference type="Proteomes" id="UP000041254"/>
    </source>
</evidence>
<dbReference type="Proteomes" id="UP000041254">
    <property type="component" value="Unassembled WGS sequence"/>
</dbReference>
<sequence>MSGLYHLDEPLEALKIRATLLRKTDGGDLPLAASHPSLPPTNGGGQPGGEKAAGGEQYEGAAEVHVAEFRWQEKVLSPAAPSSAYAATTTSQQHAAAGKVLFTYVDRDIVGQHEGAVRALAAFVLQPITTSAKAKVPDIAFEEVGLRSRSQPQKSRLRDGHKESMLIMGSIKEDNGDAHEVLLCQLAAHRLEAGGAGGLGDSPRGVAPSALGGATQKRTTLLEVTPRFPSTESGKSATFSLPGGQGHQYEVRIEVFVEGGDAITIEGFIDAQKNRRRLEEQALALYENLAGPGFAPLRIAAPPSVLAADMEPFWSSEGATLGPFGSAPSLSVGAPRGIQCVWSVFGQLLRYDADGVLKQEATTKSEALWGSSPASSHTFDDASTAVTVTDWPTSYLNDEMSEFPPEWYRVRGPPGTPSPWSLLFGRSYSVAIEGILPPNDGWRAEIGGTDDESQDIAPDDIDPLFIYRSTTAQCFAPPGYPIYTFGHPIEMHFAALEKSADREETPLSPPPRLFFLVYSKDGFGKCGIEGYGYVDVPLEPGQHEVECSIWKPIQQQAQERLLGSRTPLFYPKLAAYTDNNGTPRNRSAMLTSSQRGVLQMQLSVIKRQRRGAVARGRRVGGTAAVSRSLSPERPGRERDEGNTISVSQSMPRLPPL</sequence>
<dbReference type="EMBL" id="CDMY01000510">
    <property type="protein sequence ID" value="CEM19320.1"/>
    <property type="molecule type" value="Genomic_DNA"/>
</dbReference>
<dbReference type="GO" id="GO:0036038">
    <property type="term" value="C:MKS complex"/>
    <property type="evidence" value="ECO:0007669"/>
    <property type="project" value="TreeGrafter"/>
</dbReference>
<keyword evidence="8" id="KW-1185">Reference proteome</keyword>
<feature type="region of interest" description="Disordered" evidence="6">
    <location>
        <begin position="27"/>
        <end position="59"/>
    </location>
</feature>
<evidence type="ECO:0000256" key="1">
    <source>
        <dbReference type="ARBA" id="ARBA00004120"/>
    </source>
</evidence>